<name>A0ABN2IUD6_9ACTN</name>
<evidence type="ECO:0000313" key="4">
    <source>
        <dbReference type="Proteomes" id="UP001500280"/>
    </source>
</evidence>
<evidence type="ECO:0000256" key="1">
    <source>
        <dbReference type="SAM" id="MobiDB-lite"/>
    </source>
</evidence>
<evidence type="ECO:0000256" key="2">
    <source>
        <dbReference type="SAM" id="SignalP"/>
    </source>
</evidence>
<feature type="signal peptide" evidence="2">
    <location>
        <begin position="1"/>
        <end position="19"/>
    </location>
</feature>
<dbReference type="PROSITE" id="PS51257">
    <property type="entry name" value="PROKAR_LIPOPROTEIN"/>
    <property type="match status" value="1"/>
</dbReference>
<feature type="compositionally biased region" description="Low complexity" evidence="1">
    <location>
        <begin position="31"/>
        <end position="44"/>
    </location>
</feature>
<gene>
    <name evidence="3" type="ORF">GCM10009745_70130</name>
</gene>
<dbReference type="RefSeq" id="WP_344162042.1">
    <property type="nucleotide sequence ID" value="NZ_BAAANF010000023.1"/>
</dbReference>
<dbReference type="EMBL" id="BAAANF010000023">
    <property type="protein sequence ID" value="GAA1711978.1"/>
    <property type="molecule type" value="Genomic_DNA"/>
</dbReference>
<feature type="chain" id="PRO_5046726639" description="Nuclear transport factor 2 family protein" evidence="2">
    <location>
        <begin position="20"/>
        <end position="184"/>
    </location>
</feature>
<proteinExistence type="predicted"/>
<dbReference type="Proteomes" id="UP001500280">
    <property type="component" value="Unassembled WGS sequence"/>
</dbReference>
<comment type="caution">
    <text evidence="3">The sequence shown here is derived from an EMBL/GenBank/DDBJ whole genome shotgun (WGS) entry which is preliminary data.</text>
</comment>
<evidence type="ECO:0000313" key="3">
    <source>
        <dbReference type="EMBL" id="GAA1711978.1"/>
    </source>
</evidence>
<sequence>MRIRSLAVSAVLVPVMVLAGCGTEGASSDVAASSPGAKKASKPGLTEQVSGPAVGSADPVVNAYYDYRTALDEMMRSGGVQTAQLKPLMTTKLFQSISVQAKYYRTKKLRNTGTTTVLWAKRTLASNGVIVTACYDTTAASTVDATGRRVLPAGTPTRWLDHMRVQQQNSRWIVDGGSTAATSC</sequence>
<reference evidence="3 4" key="1">
    <citation type="journal article" date="2019" name="Int. J. Syst. Evol. Microbiol.">
        <title>The Global Catalogue of Microorganisms (GCM) 10K type strain sequencing project: providing services to taxonomists for standard genome sequencing and annotation.</title>
        <authorList>
            <consortium name="The Broad Institute Genomics Platform"/>
            <consortium name="The Broad Institute Genome Sequencing Center for Infectious Disease"/>
            <person name="Wu L."/>
            <person name="Ma J."/>
        </authorList>
    </citation>
    <scope>NUCLEOTIDE SEQUENCE [LARGE SCALE GENOMIC DNA]</scope>
    <source>
        <strain evidence="3 4">JCM 14307</strain>
    </source>
</reference>
<feature type="region of interest" description="Disordered" evidence="1">
    <location>
        <begin position="25"/>
        <end position="52"/>
    </location>
</feature>
<evidence type="ECO:0008006" key="5">
    <source>
        <dbReference type="Google" id="ProtNLM"/>
    </source>
</evidence>
<protein>
    <recommendedName>
        <fullName evidence="5">Nuclear transport factor 2 family protein</fullName>
    </recommendedName>
</protein>
<keyword evidence="2" id="KW-0732">Signal</keyword>
<accession>A0ABN2IUD6</accession>
<organism evidence="3 4">
    <name type="scientific">Kribbella yunnanensis</name>
    <dbReference type="NCBI Taxonomy" id="190194"/>
    <lineage>
        <taxon>Bacteria</taxon>
        <taxon>Bacillati</taxon>
        <taxon>Actinomycetota</taxon>
        <taxon>Actinomycetes</taxon>
        <taxon>Propionibacteriales</taxon>
        <taxon>Kribbellaceae</taxon>
        <taxon>Kribbella</taxon>
    </lineage>
</organism>
<keyword evidence="4" id="KW-1185">Reference proteome</keyword>